<dbReference type="InterPro" id="IPR029044">
    <property type="entry name" value="Nucleotide-diphossugar_trans"/>
</dbReference>
<dbReference type="NCBIfam" id="TIGR00453">
    <property type="entry name" value="ispD"/>
    <property type="match status" value="1"/>
</dbReference>
<dbReference type="STRING" id="1188252.A1QC_14610"/>
<comment type="similarity">
    <text evidence="3 7">Belongs to the IspD/TarI cytidylyltransferase family. IspD subfamily.</text>
</comment>
<dbReference type="EMBL" id="AJYK02000026">
    <property type="protein sequence ID" value="OEF27796.1"/>
    <property type="molecule type" value="Genomic_DNA"/>
</dbReference>
<evidence type="ECO:0000256" key="4">
    <source>
        <dbReference type="ARBA" id="ARBA00022679"/>
    </source>
</evidence>
<comment type="function">
    <text evidence="7">Catalyzes the formation of 4-diphosphocytidyl-2-C-methyl-D-erythritol from CTP and 2-C-methyl-D-erythritol 4-phosphate (MEP).</text>
</comment>
<evidence type="ECO:0000256" key="7">
    <source>
        <dbReference type="HAMAP-Rule" id="MF_00108"/>
    </source>
</evidence>
<keyword evidence="5 7" id="KW-0548">Nucleotidyltransferase</keyword>
<dbReference type="CDD" id="cd02516">
    <property type="entry name" value="CDP-ME_synthetase"/>
    <property type="match status" value="1"/>
</dbReference>
<dbReference type="Proteomes" id="UP000094070">
    <property type="component" value="Unassembled WGS sequence"/>
</dbReference>
<gene>
    <name evidence="7" type="primary">ispD</name>
    <name evidence="8" type="ORF">A1QC_14610</name>
</gene>
<dbReference type="Pfam" id="PF01128">
    <property type="entry name" value="IspD"/>
    <property type="match status" value="1"/>
</dbReference>
<organism evidence="8 9">
    <name type="scientific">Vibrio rumoiensis 1S-45</name>
    <dbReference type="NCBI Taxonomy" id="1188252"/>
    <lineage>
        <taxon>Bacteria</taxon>
        <taxon>Pseudomonadati</taxon>
        <taxon>Pseudomonadota</taxon>
        <taxon>Gammaproteobacteria</taxon>
        <taxon>Vibrionales</taxon>
        <taxon>Vibrionaceae</taxon>
        <taxon>Vibrio</taxon>
    </lineage>
</organism>
<dbReference type="InterPro" id="IPR001228">
    <property type="entry name" value="IspD"/>
</dbReference>
<feature type="site" description="Positions MEP for the nucleophilic attack" evidence="7">
    <location>
        <position position="225"/>
    </location>
</feature>
<evidence type="ECO:0000256" key="1">
    <source>
        <dbReference type="ARBA" id="ARBA00001282"/>
    </source>
</evidence>
<comment type="caution">
    <text evidence="8">The sequence shown here is derived from an EMBL/GenBank/DDBJ whole genome shotgun (WGS) entry which is preliminary data.</text>
</comment>
<proteinExistence type="inferred from homology"/>
<feature type="site" description="Transition state stabilizer" evidence="7">
    <location>
        <position position="24"/>
    </location>
</feature>
<dbReference type="PANTHER" id="PTHR32125">
    <property type="entry name" value="2-C-METHYL-D-ERYTHRITOL 4-PHOSPHATE CYTIDYLYLTRANSFERASE, CHLOROPLASTIC"/>
    <property type="match status" value="1"/>
</dbReference>
<dbReference type="EC" id="2.7.7.60" evidence="7"/>
<dbReference type="AlphaFoldDB" id="A0A1E5E4P3"/>
<evidence type="ECO:0000256" key="5">
    <source>
        <dbReference type="ARBA" id="ARBA00022695"/>
    </source>
</evidence>
<dbReference type="eggNOG" id="COG1211">
    <property type="taxonomic scope" value="Bacteria"/>
</dbReference>
<feature type="site" description="Positions MEP for the nucleophilic attack" evidence="7">
    <location>
        <position position="169"/>
    </location>
</feature>
<dbReference type="GO" id="GO:0050518">
    <property type="term" value="F:2-C-methyl-D-erythritol 4-phosphate cytidylyltransferase activity"/>
    <property type="evidence" value="ECO:0007669"/>
    <property type="project" value="UniProtKB-UniRule"/>
</dbReference>
<comment type="pathway">
    <text evidence="2 7">Isoprenoid biosynthesis; isopentenyl diphosphate biosynthesis via DXP pathway; isopentenyl diphosphate from 1-deoxy-D-xylulose 5-phosphate: step 2/6.</text>
</comment>
<keyword evidence="9" id="KW-1185">Reference proteome</keyword>
<feature type="site" description="Transition state stabilizer" evidence="7">
    <location>
        <position position="31"/>
    </location>
</feature>
<evidence type="ECO:0000256" key="3">
    <source>
        <dbReference type="ARBA" id="ARBA00009789"/>
    </source>
</evidence>
<dbReference type="UniPathway" id="UPA00056">
    <property type="reaction ID" value="UER00093"/>
</dbReference>
<dbReference type="Gene3D" id="3.90.550.10">
    <property type="entry name" value="Spore Coat Polysaccharide Biosynthesis Protein SpsA, Chain A"/>
    <property type="match status" value="1"/>
</dbReference>
<dbReference type="InterPro" id="IPR034683">
    <property type="entry name" value="IspD/TarI"/>
</dbReference>
<keyword evidence="6 7" id="KW-0414">Isoprene biosynthesis</keyword>
<dbReference type="InterPro" id="IPR050088">
    <property type="entry name" value="IspD/TarI_cytidylyltransf_bact"/>
</dbReference>
<dbReference type="InterPro" id="IPR018294">
    <property type="entry name" value="ISPD_synthase_CS"/>
</dbReference>
<accession>A0A1E5E4P3</accession>
<dbReference type="PANTHER" id="PTHR32125:SF4">
    <property type="entry name" value="2-C-METHYL-D-ERYTHRITOL 4-PHOSPHATE CYTIDYLYLTRANSFERASE, CHLOROPLASTIC"/>
    <property type="match status" value="1"/>
</dbReference>
<comment type="catalytic activity">
    <reaction evidence="1 7">
        <text>2-C-methyl-D-erythritol 4-phosphate + CTP + H(+) = 4-CDP-2-C-methyl-D-erythritol + diphosphate</text>
        <dbReference type="Rhea" id="RHEA:13429"/>
        <dbReference type="ChEBI" id="CHEBI:15378"/>
        <dbReference type="ChEBI" id="CHEBI:33019"/>
        <dbReference type="ChEBI" id="CHEBI:37563"/>
        <dbReference type="ChEBI" id="CHEBI:57823"/>
        <dbReference type="ChEBI" id="CHEBI:58262"/>
        <dbReference type="EC" id="2.7.7.60"/>
    </reaction>
</comment>
<keyword evidence="4 7" id="KW-0808">Transferase</keyword>
<dbReference type="FunFam" id="3.90.550.10:FF:000003">
    <property type="entry name" value="2-C-methyl-D-erythritol 4-phosphate cytidylyltransferase"/>
    <property type="match status" value="1"/>
</dbReference>
<evidence type="ECO:0000256" key="2">
    <source>
        <dbReference type="ARBA" id="ARBA00004787"/>
    </source>
</evidence>
<evidence type="ECO:0000256" key="6">
    <source>
        <dbReference type="ARBA" id="ARBA00023229"/>
    </source>
</evidence>
<name>A0A1E5E4P3_9VIBR</name>
<dbReference type="SUPFAM" id="SSF53448">
    <property type="entry name" value="Nucleotide-diphospho-sugar transferases"/>
    <property type="match status" value="1"/>
</dbReference>
<reference evidence="8 9" key="1">
    <citation type="journal article" date="2012" name="Science">
        <title>Ecological populations of bacteria act as socially cohesive units of antibiotic production and resistance.</title>
        <authorList>
            <person name="Cordero O.X."/>
            <person name="Wildschutte H."/>
            <person name="Kirkup B."/>
            <person name="Proehl S."/>
            <person name="Ngo L."/>
            <person name="Hussain F."/>
            <person name="Le Roux F."/>
            <person name="Mincer T."/>
            <person name="Polz M.F."/>
        </authorList>
    </citation>
    <scope>NUCLEOTIDE SEQUENCE [LARGE SCALE GENOMIC DNA]</scope>
    <source>
        <strain evidence="8 9">1S-45</strain>
    </source>
</reference>
<dbReference type="RefSeq" id="WP_017024199.1">
    <property type="nucleotide sequence ID" value="NZ_AJYK02000026.1"/>
</dbReference>
<dbReference type="PROSITE" id="PS01295">
    <property type="entry name" value="ISPD"/>
    <property type="match status" value="1"/>
</dbReference>
<evidence type="ECO:0000313" key="9">
    <source>
        <dbReference type="Proteomes" id="UP000094070"/>
    </source>
</evidence>
<evidence type="ECO:0000313" key="8">
    <source>
        <dbReference type="EMBL" id="OEF27796.1"/>
    </source>
</evidence>
<dbReference type="HAMAP" id="MF_00108">
    <property type="entry name" value="IspD"/>
    <property type="match status" value="1"/>
</dbReference>
<sequence>MGDITTLDKQRFAVVVPAAGVGKRMQANHPKQYLPLLGKAILEHTVECLLAHPKVELVVLAISEGDEYFADLDIATHPQVIRVAGGQERADSVLSGLSYLATNHAQDYPWVLVHDAARPCITHADITKLIEQCVLANQGGILATPVRDTMKQSFVNKNAHNCIEETIDRSQLWHALTPQMFPLESLESALSQALQQGSDITDEASAMELIGQTPLLVQGRADNIKITQPEDLALAAFFLTDRLADPN</sequence>
<dbReference type="OrthoDB" id="9806837at2"/>
<protein>
    <recommendedName>
        <fullName evidence="7">2-C-methyl-D-erythritol 4-phosphate cytidylyltransferase</fullName>
        <ecNumber evidence="7">2.7.7.60</ecNumber>
    </recommendedName>
    <alternativeName>
        <fullName evidence="7">4-diphosphocytidyl-2C-methyl-D-erythritol synthase</fullName>
    </alternativeName>
    <alternativeName>
        <fullName evidence="7">MEP cytidylyltransferase</fullName>
        <shortName evidence="7">MCT</shortName>
    </alternativeName>
</protein>
<dbReference type="GO" id="GO:0019288">
    <property type="term" value="P:isopentenyl diphosphate biosynthetic process, methylerythritol 4-phosphate pathway"/>
    <property type="evidence" value="ECO:0007669"/>
    <property type="project" value="UniProtKB-UniRule"/>
</dbReference>